<feature type="domain" description="GIY-YIG" evidence="1">
    <location>
        <begin position="40"/>
        <end position="70"/>
    </location>
</feature>
<organism evidence="2">
    <name type="scientific">Xenopus laevis</name>
    <name type="common">African clawed frog</name>
    <dbReference type="NCBI Taxonomy" id="8355"/>
    <lineage>
        <taxon>Eukaryota</taxon>
        <taxon>Metazoa</taxon>
        <taxon>Chordata</taxon>
        <taxon>Craniata</taxon>
        <taxon>Vertebrata</taxon>
        <taxon>Euteleostomi</taxon>
        <taxon>Amphibia</taxon>
        <taxon>Batrachia</taxon>
        <taxon>Anura</taxon>
        <taxon>Pipoidea</taxon>
        <taxon>Pipidae</taxon>
        <taxon>Xenopodinae</taxon>
        <taxon>Xenopus</taxon>
        <taxon>Xenopus</taxon>
    </lineage>
</organism>
<accession>A0A974BNN7</accession>
<evidence type="ECO:0000313" key="2">
    <source>
        <dbReference type="EMBL" id="OCT55183.1"/>
    </source>
</evidence>
<sequence>MGTFPRLTCANCNNISKGAYFTHPHAGRKININTFYTYDSTYVIYLIKCPCGLAYVGETTQKVKNRIKQH</sequence>
<dbReference type="Proteomes" id="UP000694892">
    <property type="component" value="Unassembled WGS sequence"/>
</dbReference>
<gene>
    <name evidence="2" type="ORF">XELAEV_18004037mg</name>
</gene>
<dbReference type="EMBL" id="KV527205">
    <property type="protein sequence ID" value="OCT55183.1"/>
    <property type="molecule type" value="Genomic_DNA"/>
</dbReference>
<name>A0A974BNN7_XENLA</name>
<dbReference type="AlphaFoldDB" id="A0A974BNN7"/>
<dbReference type="InterPro" id="IPR000305">
    <property type="entry name" value="GIY-YIG_endonuc"/>
</dbReference>
<evidence type="ECO:0000259" key="1">
    <source>
        <dbReference type="PROSITE" id="PS50164"/>
    </source>
</evidence>
<proteinExistence type="predicted"/>
<protein>
    <recommendedName>
        <fullName evidence="1">GIY-YIG domain-containing protein</fullName>
    </recommendedName>
</protein>
<dbReference type="PROSITE" id="PS50164">
    <property type="entry name" value="GIY_YIG"/>
    <property type="match status" value="1"/>
</dbReference>
<reference evidence="2" key="1">
    <citation type="submission" date="2016-05" db="EMBL/GenBank/DDBJ databases">
        <title>WGS assembly of Xenopus laevis.</title>
        <authorList>
            <person name="Session A."/>
            <person name="Uno Y."/>
            <person name="Kwon T."/>
            <person name="Chapman J."/>
            <person name="Toyoda A."/>
            <person name="Takahashi S."/>
            <person name="Fukui A."/>
            <person name="Hikosaka A."/>
            <person name="Putnam N."/>
            <person name="Stites J."/>
            <person name="Van Heeringen S."/>
            <person name="Quigley I."/>
            <person name="Heinz S."/>
            <person name="Hellsten U."/>
            <person name="Lyons J."/>
            <person name="Suzuki A."/>
            <person name="Kondo M."/>
            <person name="Ogino H."/>
            <person name="Ochi H."/>
            <person name="Bogdanovic O."/>
            <person name="Lister R."/>
            <person name="Georgiou G."/>
            <person name="Paranjpe S."/>
            <person name="Van Kruijsbergen I."/>
            <person name="Mozaffari S."/>
            <person name="Shu S."/>
            <person name="Schmutz J."/>
            <person name="Jenkins J."/>
            <person name="Grimwood J."/>
            <person name="Carlson J."/>
            <person name="Mitros T."/>
            <person name="Simakov O."/>
            <person name="Heald R."/>
            <person name="Miller K."/>
            <person name="Haudenschild C."/>
            <person name="Kuroki Y."/>
            <person name="Tanaka T."/>
            <person name="Michiue T."/>
            <person name="Watanabe M."/>
            <person name="Kinoshita T."/>
            <person name="Ohta Y."/>
            <person name="Mawaribuchi S."/>
            <person name="Suzuki Y."/>
            <person name="Haramoto Y."/>
            <person name="Yamamoto T."/>
            <person name="Takagi C."/>
            <person name="Kitzman J."/>
            <person name="Shendure J."/>
            <person name="Nakayama T."/>
            <person name="Izutsu Y."/>
            <person name="Robert J."/>
            <person name="Dichmann D."/>
            <person name="Flajnik M."/>
            <person name="Houston D."/>
            <person name="Marcotte E."/>
            <person name="Wallingford J."/>
            <person name="Ito Y."/>
            <person name="Asashima M."/>
            <person name="Ueno N."/>
            <person name="Matsuda Y."/>
            <person name="Jan Veenstra G."/>
            <person name="Fujiyama A."/>
            <person name="Harland R."/>
            <person name="Taira M."/>
            <person name="Rokhsar D.S."/>
        </authorList>
    </citation>
    <scope>NUCLEOTIDE SEQUENCE</scope>
    <source>
        <strain evidence="2">J</strain>
        <tissue evidence="2">Blood</tissue>
    </source>
</reference>